<name>A0AAJ4W783_MYRPR</name>
<evidence type="ECO:0000313" key="2">
    <source>
        <dbReference type="EMBL" id="SER70542.1"/>
    </source>
</evidence>
<organism evidence="2 3">
    <name type="scientific">Myroides profundi</name>
    <dbReference type="NCBI Taxonomy" id="480520"/>
    <lineage>
        <taxon>Bacteria</taxon>
        <taxon>Pseudomonadati</taxon>
        <taxon>Bacteroidota</taxon>
        <taxon>Flavobacteriia</taxon>
        <taxon>Flavobacteriales</taxon>
        <taxon>Flavobacteriaceae</taxon>
        <taxon>Myroides</taxon>
    </lineage>
</organism>
<feature type="signal peptide" evidence="1">
    <location>
        <begin position="1"/>
        <end position="19"/>
    </location>
</feature>
<gene>
    <name evidence="2" type="ORF">SAMN04488089_1321</name>
</gene>
<evidence type="ECO:0008006" key="4">
    <source>
        <dbReference type="Google" id="ProtNLM"/>
    </source>
</evidence>
<dbReference type="Proteomes" id="UP000183496">
    <property type="component" value="Unassembled WGS sequence"/>
</dbReference>
<accession>A0AAJ4W783</accession>
<reference evidence="2 3" key="1">
    <citation type="submission" date="2016-10" db="EMBL/GenBank/DDBJ databases">
        <authorList>
            <person name="Varghese N."/>
            <person name="Submissions S."/>
        </authorList>
    </citation>
    <scope>NUCLEOTIDE SEQUENCE [LARGE SCALE GENOMIC DNA]</scope>
    <source>
        <strain evidence="3">DSM 19823 / KCTC 23066 / CCTCC M 208030 / D25</strain>
    </source>
</reference>
<evidence type="ECO:0000256" key="1">
    <source>
        <dbReference type="SAM" id="SignalP"/>
    </source>
</evidence>
<protein>
    <recommendedName>
        <fullName evidence="4">DUF4402 domain-containing protein</fullName>
    </recommendedName>
</protein>
<sequence length="202" mass="21590">MKKIIVLGILLLTPYLVLAQQPEKGKKPLVIDQTIVNVDSKIFLVINKKDTQKLTVKGTIYNAQFDGTKQGINSDKVQISTNKEELIFAPNRVFRITGAIGVRGASSNGQGSTSPGYITSEFNLINGGRVLVSTKGYTESSTEGYDDGGVTQPVMIFTSEAAGARLNLKVRYGGSAAGNDGYYLAGEATTSSVGTYILIEEL</sequence>
<keyword evidence="1" id="KW-0732">Signal</keyword>
<feature type="chain" id="PRO_5042612935" description="DUF4402 domain-containing protein" evidence="1">
    <location>
        <begin position="20"/>
        <end position="202"/>
    </location>
</feature>
<dbReference type="KEGG" id="mpw:MPR_2096"/>
<dbReference type="AlphaFoldDB" id="A0AAJ4W783"/>
<comment type="caution">
    <text evidence="2">The sequence shown here is derived from an EMBL/GenBank/DDBJ whole genome shotgun (WGS) entry which is preliminary data.</text>
</comment>
<evidence type="ECO:0000313" key="3">
    <source>
        <dbReference type="Proteomes" id="UP000183496"/>
    </source>
</evidence>
<keyword evidence="3" id="KW-1185">Reference proteome</keyword>
<dbReference type="RefSeq" id="WP_041892316.1">
    <property type="nucleotide sequence ID" value="NZ_CP010817.1"/>
</dbReference>
<proteinExistence type="predicted"/>
<dbReference type="EMBL" id="FOFY01000032">
    <property type="protein sequence ID" value="SER70542.1"/>
    <property type="molecule type" value="Genomic_DNA"/>
</dbReference>